<dbReference type="PRINTS" id="PR01032">
    <property type="entry name" value="PHAGEIV"/>
</dbReference>
<dbReference type="PANTHER" id="PTHR30332">
    <property type="entry name" value="PROBABLE GENERAL SECRETION PATHWAY PROTEIN D"/>
    <property type="match status" value="1"/>
</dbReference>
<comment type="subcellular location">
    <subcellularLocation>
        <location evidence="8">Cell outer membrane</location>
    </subcellularLocation>
    <subcellularLocation>
        <location evidence="1">Membrane</location>
    </subcellularLocation>
</comment>
<dbReference type="InterPro" id="IPR038591">
    <property type="entry name" value="NolW-like_sf"/>
</dbReference>
<dbReference type="Gene3D" id="3.30.1370.120">
    <property type="match status" value="1"/>
</dbReference>
<name>A0ABS5U717_9BACT</name>
<feature type="region of interest" description="Disordered" evidence="9">
    <location>
        <begin position="615"/>
        <end position="650"/>
    </location>
</feature>
<dbReference type="Pfam" id="PF03958">
    <property type="entry name" value="Secretin_N"/>
    <property type="match status" value="1"/>
</dbReference>
<evidence type="ECO:0000256" key="3">
    <source>
        <dbReference type="ARBA" id="ARBA00022729"/>
    </source>
</evidence>
<feature type="signal peptide" evidence="10">
    <location>
        <begin position="1"/>
        <end position="24"/>
    </location>
</feature>
<keyword evidence="5" id="KW-0998">Cell outer membrane</keyword>
<dbReference type="InterPro" id="IPR008965">
    <property type="entry name" value="CBM2/CBM3_carb-bd_dom_sf"/>
</dbReference>
<accession>A0ABS5U717</accession>
<protein>
    <submittedName>
        <fullName evidence="12">Type II secretion system protein</fullName>
    </submittedName>
</protein>
<feature type="repeat" description="TPR" evidence="6">
    <location>
        <begin position="121"/>
        <end position="154"/>
    </location>
</feature>
<evidence type="ECO:0000256" key="10">
    <source>
        <dbReference type="SAM" id="SignalP"/>
    </source>
</evidence>
<keyword evidence="2 8" id="KW-0813">Transport</keyword>
<evidence type="ECO:0000256" key="8">
    <source>
        <dbReference type="RuleBase" id="RU004004"/>
    </source>
</evidence>
<dbReference type="SMART" id="SM00028">
    <property type="entry name" value="TPR"/>
    <property type="match status" value="3"/>
</dbReference>
<dbReference type="RefSeq" id="WP_214297195.1">
    <property type="nucleotide sequence ID" value="NZ_JAHDYS010000005.1"/>
</dbReference>
<dbReference type="InterPro" id="IPR050810">
    <property type="entry name" value="Bact_Secretion_Sys_Channel"/>
</dbReference>
<dbReference type="InterPro" id="IPR005644">
    <property type="entry name" value="NolW-like"/>
</dbReference>
<evidence type="ECO:0000256" key="2">
    <source>
        <dbReference type="ARBA" id="ARBA00022448"/>
    </source>
</evidence>
<comment type="caution">
    <text evidence="12">The sequence shown here is derived from an EMBL/GenBank/DDBJ whole genome shotgun (WGS) entry which is preliminary data.</text>
</comment>
<dbReference type="SUPFAM" id="SSF49384">
    <property type="entry name" value="Carbohydrate-binding domain"/>
    <property type="match status" value="1"/>
</dbReference>
<organism evidence="12 13">
    <name type="scientific">Pelotalea chapellei</name>
    <dbReference type="NCBI Taxonomy" id="44671"/>
    <lineage>
        <taxon>Bacteria</taxon>
        <taxon>Pseudomonadati</taxon>
        <taxon>Thermodesulfobacteriota</taxon>
        <taxon>Desulfuromonadia</taxon>
        <taxon>Geobacterales</taxon>
        <taxon>Geobacteraceae</taxon>
        <taxon>Pelotalea</taxon>
    </lineage>
</organism>
<dbReference type="PANTHER" id="PTHR30332:SF17">
    <property type="entry name" value="TYPE IV PILIATION SYSTEM PROTEIN DR_0774-RELATED"/>
    <property type="match status" value="1"/>
</dbReference>
<dbReference type="InterPro" id="IPR011990">
    <property type="entry name" value="TPR-like_helical_dom_sf"/>
</dbReference>
<dbReference type="SMART" id="SM00965">
    <property type="entry name" value="STN"/>
    <property type="match status" value="1"/>
</dbReference>
<dbReference type="InterPro" id="IPR004846">
    <property type="entry name" value="T2SS/T3SS_dom"/>
</dbReference>
<gene>
    <name evidence="12" type="ORF">KJB30_06570</name>
</gene>
<keyword evidence="13" id="KW-1185">Reference proteome</keyword>
<dbReference type="CDD" id="cd08547">
    <property type="entry name" value="Type_II_cohesin"/>
    <property type="match status" value="1"/>
</dbReference>
<dbReference type="PRINTS" id="PR00811">
    <property type="entry name" value="BCTERIALGSPD"/>
</dbReference>
<dbReference type="Pfam" id="PF00263">
    <property type="entry name" value="Secretin"/>
    <property type="match status" value="1"/>
</dbReference>
<dbReference type="Pfam" id="PF00963">
    <property type="entry name" value="Cohesin"/>
    <property type="match status" value="1"/>
</dbReference>
<comment type="similarity">
    <text evidence="7">Belongs to the bacterial secretin family.</text>
</comment>
<evidence type="ECO:0000256" key="7">
    <source>
        <dbReference type="RuleBase" id="RU004003"/>
    </source>
</evidence>
<dbReference type="InterPro" id="IPR011662">
    <property type="entry name" value="Secretin/TonB_short_N"/>
</dbReference>
<evidence type="ECO:0000256" key="9">
    <source>
        <dbReference type="SAM" id="MobiDB-lite"/>
    </source>
</evidence>
<evidence type="ECO:0000256" key="5">
    <source>
        <dbReference type="ARBA" id="ARBA00023237"/>
    </source>
</evidence>
<evidence type="ECO:0000256" key="6">
    <source>
        <dbReference type="PROSITE-ProRule" id="PRU00339"/>
    </source>
</evidence>
<evidence type="ECO:0000259" key="11">
    <source>
        <dbReference type="SMART" id="SM00965"/>
    </source>
</evidence>
<dbReference type="InterPro" id="IPR002102">
    <property type="entry name" value="Cohesin_dom"/>
</dbReference>
<proteinExistence type="inferred from homology"/>
<keyword evidence="6" id="KW-0802">TPR repeat</keyword>
<dbReference type="InterPro" id="IPR001775">
    <property type="entry name" value="GspD/PilQ"/>
</dbReference>
<evidence type="ECO:0000256" key="1">
    <source>
        <dbReference type="ARBA" id="ARBA00004370"/>
    </source>
</evidence>
<dbReference type="PROSITE" id="PS50005">
    <property type="entry name" value="TPR"/>
    <property type="match status" value="1"/>
</dbReference>
<reference evidence="12 13" key="1">
    <citation type="submission" date="2021-05" db="EMBL/GenBank/DDBJ databases">
        <title>The draft genome of Geobacter chapellei DSM 13688.</title>
        <authorList>
            <person name="Xu Z."/>
            <person name="Masuda Y."/>
            <person name="Itoh H."/>
            <person name="Senoo K."/>
        </authorList>
    </citation>
    <scope>NUCLEOTIDE SEQUENCE [LARGE SCALE GENOMIC DNA]</scope>
    <source>
        <strain evidence="12 13">DSM 13688</strain>
    </source>
</reference>
<dbReference type="PROSITE" id="PS51257">
    <property type="entry name" value="PROKAR_LIPOPROTEIN"/>
    <property type="match status" value="1"/>
</dbReference>
<feature type="domain" description="Secretin/TonB short N-terminal" evidence="11">
    <location>
        <begin position="207"/>
        <end position="257"/>
    </location>
</feature>
<keyword evidence="3 10" id="KW-0732">Signal</keyword>
<dbReference type="Gene3D" id="3.55.50.30">
    <property type="match status" value="1"/>
</dbReference>
<dbReference type="Gene3D" id="1.25.40.10">
    <property type="entry name" value="Tetratricopeptide repeat domain"/>
    <property type="match status" value="1"/>
</dbReference>
<dbReference type="Proteomes" id="UP000784128">
    <property type="component" value="Unassembled WGS sequence"/>
</dbReference>
<evidence type="ECO:0000313" key="13">
    <source>
        <dbReference type="Proteomes" id="UP000784128"/>
    </source>
</evidence>
<dbReference type="Gene3D" id="2.60.40.680">
    <property type="match status" value="1"/>
</dbReference>
<evidence type="ECO:0000256" key="4">
    <source>
        <dbReference type="ARBA" id="ARBA00023136"/>
    </source>
</evidence>
<keyword evidence="4" id="KW-0472">Membrane</keyword>
<feature type="chain" id="PRO_5046229139" evidence="10">
    <location>
        <begin position="25"/>
        <end position="831"/>
    </location>
</feature>
<dbReference type="EMBL" id="JAHDYS010000005">
    <property type="protein sequence ID" value="MBT1071438.1"/>
    <property type="molecule type" value="Genomic_DNA"/>
</dbReference>
<evidence type="ECO:0000313" key="12">
    <source>
        <dbReference type="EMBL" id="MBT1071438.1"/>
    </source>
</evidence>
<dbReference type="InterPro" id="IPR019734">
    <property type="entry name" value="TPR_rpt"/>
</dbReference>
<sequence length="831" mass="89949">MRYLTLLLLALLAASFLLSGCSSATRSFSRGEKLESEGKFEEAMYSYADAFMKDPEEGNYRVHFFNMREKAAKQRATRGNDALAKNEYAAALEEFRAGYALDPTQERLKQQADLAARLKEGKQAYLEGMEFEKGNKFKAAHLAYLRALELDPENKEYKIALNRVSGMRKNKLEGQELNLKSTKPITLKFKDAKLKDVFNIITQLSGINFIFDEGIKDQPVSIYLENATFQQAMDLLTNMFKLGRKIANESTIIIYPKTPDKAKQYEDMQVRTFHLNFMDAKKAVNLIRTMIQVRKVFVNEDSNSVVVRDTSDIVDVVEKILEANDVPDPEVVLDVEVVEISDRKAQNVGLLLSNYNVQLGAYTPAGNPLVNSLTAATTIPSAGQSATTTTTAQVSNLLQAFTLRGYGGFITVPSAQYNLGKNLTNGEVLSNPKIRVKNKEKSKFNVGTRVPITTTTLNGTLSQVNVQYVDVGVKVNAEPTIQLNNEIVIKLSLEVSSILNKESVGGSDSPTTVVTIGTRNLDTVLSLKDGETSIIGGLIQNTKNESKQKIFLLGDLPLIGPLISNTESSKDKTELLLAITPRLVRGVTVPQHNLMSFSSGKEDDPSLVRPLASFEQEPEFETQQGQLPRPGMTPPRQIQPPKASAPGPVPAPVVPVNPLTPPLPVPGAPPTGAPIENQPVTNTNAGQVATPAPPQRALLQIGTPGAVSVGQQFTLEIKVGDVTNLIAAPFVMTYDPIFTEFVSGAEAGFLKKDGKPTVFSSKGDPASGTVTVNMARAAGSGGVSGGGSLAFLTFRAINQGPANFGFRSVSFSSADGQSITVLPFSTAIELK</sequence>
<dbReference type="SUPFAM" id="SSF48452">
    <property type="entry name" value="TPR-like"/>
    <property type="match status" value="1"/>
</dbReference>